<dbReference type="InterPro" id="IPR005123">
    <property type="entry name" value="Oxoglu/Fe-dep_dioxygenase_dom"/>
</dbReference>
<dbReference type="AlphaFoldDB" id="A0A7Z2JHH8"/>
<dbReference type="EMBL" id="CP046914">
    <property type="protein sequence ID" value="QGZ63429.1"/>
    <property type="molecule type" value="Genomic_DNA"/>
</dbReference>
<accession>A0A7Z2JHH8</accession>
<dbReference type="Proteomes" id="UP000433577">
    <property type="component" value="Chromosome 2"/>
</dbReference>
<dbReference type="RefSeq" id="WP_158952423.1">
    <property type="nucleotide sequence ID" value="NZ_CP046914.1"/>
</dbReference>
<dbReference type="Pfam" id="PF23169">
    <property type="entry name" value="HalD"/>
    <property type="match status" value="1"/>
</dbReference>
<gene>
    <name evidence="3" type="ORF">FAZ98_16700</name>
</gene>
<sequence>MRDILDLERYPLDRPGSVEWRRLVDRCSAELAEHGMFNLAGLLRPGVAERAVQDIQPVMDMASHTHKRSHNIYFKPDMPGLYAGHPALQQVETVSHTVCADQIPGSVVLAIYGYAPLVQFLAATMGKRELHPMQDPLARVNVMAYRTGETLNWHFDRSEFTTTLLLQEPEAGGEFEYRSELRADDDPNYEGVARLLEGRDPKVKRLRLAAGNLNVFRGKNTAHRVTCVQGSRERMIAVFSYYEKSGVVFSEEERLGFYGRAA</sequence>
<dbReference type="Gene3D" id="2.60.120.620">
    <property type="entry name" value="q2cbj1_9rhob like domain"/>
    <property type="match status" value="1"/>
</dbReference>
<dbReference type="PROSITE" id="PS51471">
    <property type="entry name" value="FE2OG_OXY"/>
    <property type="match status" value="1"/>
</dbReference>
<evidence type="ECO:0000313" key="3">
    <source>
        <dbReference type="EMBL" id="QGZ63429.1"/>
    </source>
</evidence>
<proteinExistence type="inferred from homology"/>
<evidence type="ECO:0000259" key="2">
    <source>
        <dbReference type="PROSITE" id="PS51471"/>
    </source>
</evidence>
<dbReference type="OrthoDB" id="9798229at2"/>
<dbReference type="GO" id="GO:0016491">
    <property type="term" value="F:oxidoreductase activity"/>
    <property type="evidence" value="ECO:0007669"/>
    <property type="project" value="UniProtKB-KW"/>
</dbReference>
<reference evidence="3 4" key="1">
    <citation type="submission" date="2019-12" db="EMBL/GenBank/DDBJ databases">
        <title>Paraburkholderia acidiphila 7Q-K02 sp. nov and Paraburkholderia acidisoli DHF22 sp. nov., two strains isolated from forest soil.</title>
        <authorList>
            <person name="Gao Z."/>
            <person name="Qiu L."/>
        </authorList>
    </citation>
    <scope>NUCLEOTIDE SEQUENCE [LARGE SCALE GENOMIC DNA]</scope>
    <source>
        <strain evidence="3 4">DHF22</strain>
    </source>
</reference>
<keyword evidence="1" id="KW-0408">Iron</keyword>
<organism evidence="3 4">
    <name type="scientific">Paraburkholderia acidisoli</name>
    <dbReference type="NCBI Taxonomy" id="2571748"/>
    <lineage>
        <taxon>Bacteria</taxon>
        <taxon>Pseudomonadati</taxon>
        <taxon>Pseudomonadota</taxon>
        <taxon>Betaproteobacteria</taxon>
        <taxon>Burkholderiales</taxon>
        <taxon>Burkholderiaceae</taxon>
        <taxon>Paraburkholderia</taxon>
    </lineage>
</organism>
<feature type="domain" description="Fe2OG dioxygenase" evidence="2">
    <location>
        <begin position="129"/>
        <end position="243"/>
    </location>
</feature>
<dbReference type="GO" id="GO:0046872">
    <property type="term" value="F:metal ion binding"/>
    <property type="evidence" value="ECO:0007669"/>
    <property type="project" value="UniProtKB-KW"/>
</dbReference>
<comment type="similarity">
    <text evidence="1">Belongs to the iron/ascorbate-dependent oxidoreductase family.</text>
</comment>
<protein>
    <submittedName>
        <fullName evidence="3">2OG-Fe(II) oxygenase</fullName>
    </submittedName>
</protein>
<keyword evidence="4" id="KW-1185">Reference proteome</keyword>
<evidence type="ECO:0000256" key="1">
    <source>
        <dbReference type="RuleBase" id="RU003682"/>
    </source>
</evidence>
<dbReference type="InterPro" id="IPR056470">
    <property type="entry name" value="BesD/HalB-like"/>
</dbReference>
<name>A0A7Z2JHH8_9BURK</name>
<evidence type="ECO:0000313" key="4">
    <source>
        <dbReference type="Proteomes" id="UP000433577"/>
    </source>
</evidence>
<dbReference type="KEGG" id="pacs:FAZ98_16700"/>
<keyword evidence="1" id="KW-0479">Metal-binding</keyword>
<keyword evidence="1" id="KW-0560">Oxidoreductase</keyword>